<gene>
    <name evidence="12" type="ORF">LFAB_16290</name>
</gene>
<keyword evidence="5 10" id="KW-0812">Transmembrane</keyword>
<feature type="domain" description="PTS EIIC type-3" evidence="11">
    <location>
        <begin position="8"/>
        <end position="412"/>
    </location>
</feature>
<dbReference type="GO" id="GO:0008982">
    <property type="term" value="F:protein-N(PI)-phosphohistidine-sugar phosphotransferase activity"/>
    <property type="evidence" value="ECO:0007669"/>
    <property type="project" value="UniProtKB-UniRule"/>
</dbReference>
<comment type="function">
    <text evidence="8">The phosphoenolpyruvate-dependent sugar phosphotransferase system (PTS), a major carbohydrate active -transport system, catalyzes the phosphorylation of incoming sugar substrates concomitant with their translocation across the cell membrane.</text>
</comment>
<dbReference type="InterPro" id="IPR003352">
    <property type="entry name" value="PTS_EIIC"/>
</dbReference>
<feature type="region of interest" description="Disordered" evidence="9">
    <location>
        <begin position="426"/>
        <end position="447"/>
    </location>
</feature>
<feature type="compositionally biased region" description="Basic and acidic residues" evidence="9">
    <location>
        <begin position="434"/>
        <end position="447"/>
    </location>
</feature>
<dbReference type="PANTHER" id="PTHR33989">
    <property type="match status" value="1"/>
</dbReference>
<evidence type="ECO:0000256" key="5">
    <source>
        <dbReference type="ARBA" id="ARBA00022692"/>
    </source>
</evidence>
<feature type="transmembrane region" description="Helical" evidence="10">
    <location>
        <begin position="75"/>
        <end position="97"/>
    </location>
</feature>
<dbReference type="OrthoDB" id="1550290at2"/>
<dbReference type="Proteomes" id="UP000019247">
    <property type="component" value="Unassembled WGS sequence"/>
</dbReference>
<comment type="subcellular location">
    <subcellularLocation>
        <location evidence="1">Cell membrane</location>
        <topology evidence="1">Multi-pass membrane protein</topology>
    </subcellularLocation>
</comment>
<dbReference type="GO" id="GO:1901264">
    <property type="term" value="P:carbohydrate derivative transport"/>
    <property type="evidence" value="ECO:0007669"/>
    <property type="project" value="TreeGrafter"/>
</dbReference>
<feature type="transmembrane region" description="Helical" evidence="10">
    <location>
        <begin position="179"/>
        <end position="199"/>
    </location>
</feature>
<feature type="transmembrane region" description="Helical" evidence="10">
    <location>
        <begin position="31"/>
        <end position="55"/>
    </location>
</feature>
<dbReference type="eggNOG" id="COG1455">
    <property type="taxonomic scope" value="Bacteria"/>
</dbReference>
<dbReference type="RefSeq" id="WP_033614795.1">
    <property type="nucleotide sequence ID" value="NZ_KK036538.1"/>
</dbReference>
<dbReference type="InterPro" id="IPR004501">
    <property type="entry name" value="PTS_EIIC_3"/>
</dbReference>
<evidence type="ECO:0000259" key="11">
    <source>
        <dbReference type="PROSITE" id="PS51105"/>
    </source>
</evidence>
<evidence type="ECO:0000313" key="13">
    <source>
        <dbReference type="Proteomes" id="UP000019247"/>
    </source>
</evidence>
<dbReference type="GO" id="GO:0009401">
    <property type="term" value="P:phosphoenolpyruvate-dependent sugar phosphotransferase system"/>
    <property type="evidence" value="ECO:0007669"/>
    <property type="project" value="InterPro"/>
</dbReference>
<dbReference type="GO" id="GO:0005886">
    <property type="term" value="C:plasma membrane"/>
    <property type="evidence" value="ECO:0007669"/>
    <property type="project" value="UniProtKB-SubCell"/>
</dbReference>
<evidence type="ECO:0000313" key="12">
    <source>
        <dbReference type="EMBL" id="ETY72694.1"/>
    </source>
</evidence>
<evidence type="ECO:0000256" key="1">
    <source>
        <dbReference type="ARBA" id="ARBA00004651"/>
    </source>
</evidence>
<protein>
    <recommendedName>
        <fullName evidence="8">Permease IIC component</fullName>
    </recommendedName>
</protein>
<evidence type="ECO:0000256" key="9">
    <source>
        <dbReference type="SAM" id="MobiDB-lite"/>
    </source>
</evidence>
<keyword evidence="7 8" id="KW-0472">Membrane</keyword>
<dbReference type="EMBL" id="AWWK01000092">
    <property type="protein sequence ID" value="ETY72694.1"/>
    <property type="molecule type" value="Genomic_DNA"/>
</dbReference>
<evidence type="ECO:0000256" key="8">
    <source>
        <dbReference type="PIRNR" id="PIRNR006351"/>
    </source>
</evidence>
<feature type="transmembrane region" description="Helical" evidence="10">
    <location>
        <begin position="286"/>
        <end position="307"/>
    </location>
</feature>
<evidence type="ECO:0000256" key="7">
    <source>
        <dbReference type="ARBA" id="ARBA00023136"/>
    </source>
</evidence>
<accession>W6T4C2</accession>
<keyword evidence="4 8" id="KW-0762">Sugar transport</keyword>
<dbReference type="HOGENOM" id="CLU_029688_1_0_9"/>
<name>W6T4C2_9LACO</name>
<dbReference type="InterPro" id="IPR004796">
    <property type="entry name" value="PTS_IIC_cello"/>
</dbReference>
<evidence type="ECO:0000256" key="3">
    <source>
        <dbReference type="ARBA" id="ARBA00022475"/>
    </source>
</evidence>
<sequence>MDKFNNVLAKYIMPFSTAISKNRYLLAIRDAFMLAFPITMFASITLIIVNIPSAFKFDSIVPKAYTNFMNDYLGPVPNATMNIMAVFVAFGVAYYLAQSFKANSVYAGAISLSSFILVMPLYTDKTANSFIPIARLGSQGMFVAIITGIIVGIIYSKLEHTNITIKMPSQVPPAIAKSFEAIIPGFITMILFTTLRLIFTWTPWGNIFDVVYKGLQAPLTNLTDSLPSTLIAVFFAQIFWWFGVHGQILVNSVIDPIWQTMALQNYKAFTAGHAVPHIISSSFMGVFPIIGGNGMTLGVIVLAIFIARSVRLKSISKMVLPASLFNISEPITFGLPVVLNPVVLIPWVIGPMIAVTIDYFVMAIGLVPRPIGVVVPWTTPVFLAGWLACNSIRGGLLQLFNVVLVAIIWVPFLKILDNQFLKEEQNTADEEQSSELKDSKDVKSNEV</sequence>
<keyword evidence="6 10" id="KW-1133">Transmembrane helix</keyword>
<dbReference type="AlphaFoldDB" id="W6T4C2"/>
<organism evidence="12 13">
    <name type="scientific">Lactiplantibacillus fabifermentans T30PCM01</name>
    <dbReference type="NCBI Taxonomy" id="1400520"/>
    <lineage>
        <taxon>Bacteria</taxon>
        <taxon>Bacillati</taxon>
        <taxon>Bacillota</taxon>
        <taxon>Bacilli</taxon>
        <taxon>Lactobacillales</taxon>
        <taxon>Lactobacillaceae</taxon>
        <taxon>Lactiplantibacillus</taxon>
    </lineage>
</organism>
<dbReference type="Pfam" id="PF02378">
    <property type="entry name" value="PTS_EIIC"/>
    <property type="match status" value="1"/>
</dbReference>
<dbReference type="NCBIfam" id="TIGR00410">
    <property type="entry name" value="lacE"/>
    <property type="match status" value="1"/>
</dbReference>
<reference evidence="12 13" key="1">
    <citation type="journal article" date="2014" name="Genome Announc.">
        <title>Genome Sequence of Lactobacillus fabifermentans Strain T30PCM01, Isolated from Fermenting Grape Marc.</title>
        <authorList>
            <person name="Treu L."/>
            <person name="Vendramin V."/>
            <person name="Bovo B."/>
            <person name="Giacomini A."/>
            <person name="Corich V."/>
            <person name="Campanaro S."/>
        </authorList>
    </citation>
    <scope>NUCLEOTIDE SEQUENCE [LARGE SCALE GENOMIC DNA]</scope>
    <source>
        <strain evidence="12 13">T30PCM01</strain>
    </source>
</reference>
<keyword evidence="2 8" id="KW-0813">Transport</keyword>
<dbReference type="InterPro" id="IPR051088">
    <property type="entry name" value="PTS_Sugar-EIIC/EIIB"/>
</dbReference>
<proteinExistence type="predicted"/>
<dbReference type="PATRIC" id="fig|1400520.3.peg.3200"/>
<feature type="transmembrane region" description="Helical" evidence="10">
    <location>
        <begin position="104"/>
        <end position="122"/>
    </location>
</feature>
<evidence type="ECO:0000256" key="2">
    <source>
        <dbReference type="ARBA" id="ARBA00022448"/>
    </source>
</evidence>
<dbReference type="PIRSF" id="PIRSF006351">
    <property type="entry name" value="PTS_EIIC-Cellobiose"/>
    <property type="match status" value="1"/>
</dbReference>
<keyword evidence="3 8" id="KW-1003">Cell membrane</keyword>
<dbReference type="STRING" id="1400520.LFAB_16290"/>
<evidence type="ECO:0000256" key="6">
    <source>
        <dbReference type="ARBA" id="ARBA00022989"/>
    </source>
</evidence>
<dbReference type="PROSITE" id="PS51105">
    <property type="entry name" value="PTS_EIIC_TYPE_3"/>
    <property type="match status" value="1"/>
</dbReference>
<feature type="transmembrane region" description="Helical" evidence="10">
    <location>
        <begin position="142"/>
        <end position="158"/>
    </location>
</feature>
<feature type="transmembrane region" description="Helical" evidence="10">
    <location>
        <begin position="374"/>
        <end position="393"/>
    </location>
</feature>
<comment type="caution">
    <text evidence="12">The sequence shown here is derived from an EMBL/GenBank/DDBJ whole genome shotgun (WGS) entry which is preliminary data.</text>
</comment>
<evidence type="ECO:0000256" key="4">
    <source>
        <dbReference type="ARBA" id="ARBA00022597"/>
    </source>
</evidence>
<dbReference type="PANTHER" id="PTHR33989:SF4">
    <property type="entry name" value="PTS SYSTEM N,N'-DIACETYLCHITOBIOSE-SPECIFIC EIIC COMPONENT"/>
    <property type="match status" value="1"/>
</dbReference>
<evidence type="ECO:0000256" key="10">
    <source>
        <dbReference type="SAM" id="Phobius"/>
    </source>
</evidence>
<feature type="transmembrane region" description="Helical" evidence="10">
    <location>
        <begin position="399"/>
        <end position="416"/>
    </location>
</feature>